<dbReference type="Gramene" id="TraesJUL7B03G04213980.1">
    <property type="protein sequence ID" value="TraesJUL7B03G04213980.1.CDS1"/>
    <property type="gene ID" value="TraesJUL7B03G04213980"/>
</dbReference>
<organism evidence="2">
    <name type="scientific">Triticum aestivum</name>
    <name type="common">Wheat</name>
    <dbReference type="NCBI Taxonomy" id="4565"/>
    <lineage>
        <taxon>Eukaryota</taxon>
        <taxon>Viridiplantae</taxon>
        <taxon>Streptophyta</taxon>
        <taxon>Embryophyta</taxon>
        <taxon>Tracheophyta</taxon>
        <taxon>Spermatophyta</taxon>
        <taxon>Magnoliopsida</taxon>
        <taxon>Liliopsida</taxon>
        <taxon>Poales</taxon>
        <taxon>Poaceae</taxon>
        <taxon>BOP clade</taxon>
        <taxon>Pooideae</taxon>
        <taxon>Triticodae</taxon>
        <taxon>Triticeae</taxon>
        <taxon>Triticinae</taxon>
        <taxon>Triticum</taxon>
    </lineage>
</organism>
<dbReference type="Gramene" id="TraesRN7B0100736500.1">
    <property type="protein sequence ID" value="TraesRN7B0100736500.1"/>
    <property type="gene ID" value="TraesRN7B0100736500"/>
</dbReference>
<keyword evidence="1" id="KW-0732">Signal</keyword>
<dbReference type="Proteomes" id="UP000019116">
    <property type="component" value="Chromosome 7B"/>
</dbReference>
<feature type="signal peptide" evidence="1">
    <location>
        <begin position="1"/>
        <end position="26"/>
    </location>
</feature>
<evidence type="ECO:0000313" key="3">
    <source>
        <dbReference type="Proteomes" id="UP000019116"/>
    </source>
</evidence>
<sequence length="79" mass="8670">MAALKVCMLLFAALFFSAHIQQLCAAYKVRGNGVRRGGYRSGDRVLAHVRGAVRHRFRALAPSVDCIVDGLKTNKLLLT</sequence>
<evidence type="ECO:0000313" key="2">
    <source>
        <dbReference type="EnsemblPlants" id="TraesCS7B02G267100.1.cds1"/>
    </source>
</evidence>
<dbReference type="Gramene" id="TraesSYM7B03G04224070.1">
    <property type="protein sequence ID" value="TraesSYM7B03G04224070.1.CDS1"/>
    <property type="gene ID" value="TraesSYM7B03G04224070"/>
</dbReference>
<dbReference type="EnsemblPlants" id="TraesCS7B02G267100.1">
    <property type="protein sequence ID" value="TraesCS7B02G267100.1.cds1"/>
    <property type="gene ID" value="TraesCS7B02G267100"/>
</dbReference>
<dbReference type="Gramene" id="TraesNOR7B03G04220960.1">
    <property type="protein sequence ID" value="TraesNOR7B03G04220960.1.CDS1"/>
    <property type="gene ID" value="TraesNOR7B03G04220960"/>
</dbReference>
<dbReference type="Gramene" id="TraesCS7B03G0731600.1">
    <property type="protein sequence ID" value="TraesCS7B03G0731600.1.CDS1"/>
    <property type="gene ID" value="TraesCS7B03G0731600"/>
</dbReference>
<dbReference type="OrthoDB" id="1938822at2759"/>
<dbReference type="Gramene" id="TraesROB_scaffold_147166_01G000100.1">
    <property type="protein sequence ID" value="TraesROB_scaffold_147166_01G000100.1"/>
    <property type="gene ID" value="TraesROB_scaffold_147166_01G000100"/>
</dbReference>
<keyword evidence="3" id="KW-1185">Reference proteome</keyword>
<reference evidence="2" key="2">
    <citation type="submission" date="2018-10" db="UniProtKB">
        <authorList>
            <consortium name="EnsemblPlants"/>
        </authorList>
    </citation>
    <scope>IDENTIFICATION</scope>
</reference>
<reference evidence="2" key="1">
    <citation type="submission" date="2018-08" db="EMBL/GenBank/DDBJ databases">
        <authorList>
            <person name="Rossello M."/>
        </authorList>
    </citation>
    <scope>NUCLEOTIDE SEQUENCE [LARGE SCALE GENOMIC DNA]</scope>
    <source>
        <strain evidence="2">cv. Chinese Spring</strain>
    </source>
</reference>
<accession>A0A3B6SG06</accession>
<dbReference type="Gramene" id="TraesARI7B03G04117010.1">
    <property type="protein sequence ID" value="TraesARI7B03G04117010.1.CDS1"/>
    <property type="gene ID" value="TraesARI7B03G04117010"/>
</dbReference>
<name>A0A3B6SG06_WHEAT</name>
<protein>
    <submittedName>
        <fullName evidence="2">Uncharacterized protein</fullName>
    </submittedName>
</protein>
<dbReference type="Gramene" id="TraesPARA_EIv1.0_2438860.1">
    <property type="protein sequence ID" value="TraesPARA_EIv1.0_2438860.1.CDS1"/>
    <property type="gene ID" value="TraesPARA_EIv1.0_2438860"/>
</dbReference>
<dbReference type="Gramene" id="TraesCS7B02G267100.1">
    <property type="protein sequence ID" value="TraesCS7B02G267100.1.cds1"/>
    <property type="gene ID" value="TraesCS7B02G267100"/>
</dbReference>
<dbReference type="AlphaFoldDB" id="A0A3B6SG06"/>
<dbReference type="Gramene" id="TraesJAG7B03G04157100.1">
    <property type="protein sequence ID" value="TraesJAG7B03G04157100.1.CDS1"/>
    <property type="gene ID" value="TraesJAG7B03G04157100"/>
</dbReference>
<evidence type="ECO:0000256" key="1">
    <source>
        <dbReference type="SAM" id="SignalP"/>
    </source>
</evidence>
<feature type="chain" id="PRO_5043180494" evidence="1">
    <location>
        <begin position="27"/>
        <end position="79"/>
    </location>
</feature>
<dbReference type="Gramene" id="TraesCLE_scaffold_176755_01G000100.1">
    <property type="protein sequence ID" value="TraesCLE_scaffold_176755_01G000100.1"/>
    <property type="gene ID" value="TraesCLE_scaffold_176755_01G000100"/>
</dbReference>
<proteinExistence type="predicted"/>
<dbReference type="Gramene" id="TraesCAD_scaffold_003290_01G000100.1">
    <property type="protein sequence ID" value="TraesCAD_scaffold_003290_01G000100.1"/>
    <property type="gene ID" value="TraesCAD_scaffold_003290_01G000100"/>
</dbReference>